<dbReference type="Gene3D" id="1.20.1070.10">
    <property type="entry name" value="Rhodopsin 7-helix transmembrane proteins"/>
    <property type="match status" value="1"/>
</dbReference>
<evidence type="ECO:0000256" key="9">
    <source>
        <dbReference type="SAM" id="Phobius"/>
    </source>
</evidence>
<dbReference type="InterPro" id="IPR017452">
    <property type="entry name" value="GPCR_Rhodpsn_7TM"/>
</dbReference>
<keyword evidence="12" id="KW-1185">Reference proteome</keyword>
<dbReference type="CDD" id="cd00637">
    <property type="entry name" value="7tm_classA_rhodopsin-like"/>
    <property type="match status" value="1"/>
</dbReference>
<feature type="transmembrane region" description="Helical" evidence="9">
    <location>
        <begin position="89"/>
        <end position="114"/>
    </location>
</feature>
<dbReference type="InParanoid" id="A7RSG0"/>
<dbReference type="GO" id="GO:0007186">
    <property type="term" value="P:G protein-coupled receptor signaling pathway"/>
    <property type="evidence" value="ECO:0000318"/>
    <property type="project" value="GO_Central"/>
</dbReference>
<gene>
    <name evidence="11" type="ORF">NEMVEDRAFT_v1g201441</name>
</gene>
<feature type="transmembrane region" description="Helical" evidence="9">
    <location>
        <begin position="25"/>
        <end position="46"/>
    </location>
</feature>
<feature type="transmembrane region" description="Helical" evidence="9">
    <location>
        <begin position="58"/>
        <end position="77"/>
    </location>
</feature>
<comment type="similarity">
    <text evidence="8">Belongs to the G-protein coupled receptor 1 family.</text>
</comment>
<dbReference type="GO" id="GO:0004930">
    <property type="term" value="F:G protein-coupled receptor activity"/>
    <property type="evidence" value="ECO:0000318"/>
    <property type="project" value="GO_Central"/>
</dbReference>
<keyword evidence="2 8" id="KW-0812">Transmembrane</keyword>
<dbReference type="GO" id="GO:0032870">
    <property type="term" value="P:cellular response to hormone stimulus"/>
    <property type="evidence" value="ECO:0000318"/>
    <property type="project" value="GO_Central"/>
</dbReference>
<dbReference type="SUPFAM" id="SSF81321">
    <property type="entry name" value="Family A G protein-coupled receptor-like"/>
    <property type="match status" value="1"/>
</dbReference>
<dbReference type="FunFam" id="1.20.1070.10:FF:000401">
    <property type="entry name" value="Predicted protein"/>
    <property type="match status" value="1"/>
</dbReference>
<keyword evidence="4 8" id="KW-0297">G-protein coupled receptor</keyword>
<organism evidence="11 12">
    <name type="scientific">Nematostella vectensis</name>
    <name type="common">Starlet sea anemone</name>
    <dbReference type="NCBI Taxonomy" id="45351"/>
    <lineage>
        <taxon>Eukaryota</taxon>
        <taxon>Metazoa</taxon>
        <taxon>Cnidaria</taxon>
        <taxon>Anthozoa</taxon>
        <taxon>Hexacorallia</taxon>
        <taxon>Actiniaria</taxon>
        <taxon>Edwardsiidae</taxon>
        <taxon>Nematostella</taxon>
    </lineage>
</organism>
<dbReference type="STRING" id="45351.A7RSG0"/>
<evidence type="ECO:0000256" key="1">
    <source>
        <dbReference type="ARBA" id="ARBA00004141"/>
    </source>
</evidence>
<dbReference type="HOGENOM" id="CLU_009579_6_3_1"/>
<name>A7RSG0_NEMVE</name>
<dbReference type="PANTHER" id="PTHR45695:SF9">
    <property type="entry name" value="LEUCOKININ RECEPTOR"/>
    <property type="match status" value="1"/>
</dbReference>
<dbReference type="PROSITE" id="PS00237">
    <property type="entry name" value="G_PROTEIN_RECEP_F1_1"/>
    <property type="match status" value="1"/>
</dbReference>
<evidence type="ECO:0000313" key="11">
    <source>
        <dbReference type="EMBL" id="EDO45630.1"/>
    </source>
</evidence>
<dbReference type="Pfam" id="PF00001">
    <property type="entry name" value="7tm_1"/>
    <property type="match status" value="1"/>
</dbReference>
<evidence type="ECO:0000256" key="4">
    <source>
        <dbReference type="ARBA" id="ARBA00023040"/>
    </source>
</evidence>
<dbReference type="PhylomeDB" id="A7RSG0"/>
<accession>A7RSG0</accession>
<sequence>MNNTSTVLIPRIVRSNLLSQETELAIYYLTLFIGVTGNFLVFLSIAMRGLRLVRPNDIFILNLAASDLLMLVVFIPFSIHIRVAVFNPSVFICKCMAPVITVALGGAVFTLTVMALHRWQMIVNPFQRDITNRTACILVSGIWVLSLALAVPKILFATPWEYKRICIIRWPSKDYVSAYTVALFVIRFVIPFTLIVFSYVRMGISLSRTHAPRFRKDSRGNILNLTNRRENFEVIRTLTVIVVLFFVCMFPYRVSLLLQMFGHSKNVIVSQVYRASALATVFHSCVNPLIYCAVLSRFRDDFFRIGKFIFCMGGCRRKANRPLAGEGMKILQSAESDGSGDTLQQTTSI</sequence>
<protein>
    <recommendedName>
        <fullName evidence="10">G-protein coupled receptors family 1 profile domain-containing protein</fullName>
    </recommendedName>
</protein>
<feature type="domain" description="G-protein coupled receptors family 1 profile" evidence="10">
    <location>
        <begin position="37"/>
        <end position="291"/>
    </location>
</feature>
<dbReference type="OMA" id="RICIIRW"/>
<evidence type="ECO:0000256" key="7">
    <source>
        <dbReference type="ARBA" id="ARBA00023224"/>
    </source>
</evidence>
<dbReference type="PRINTS" id="PR00237">
    <property type="entry name" value="GPCRRHODOPSN"/>
</dbReference>
<dbReference type="AlphaFoldDB" id="A7RSG0"/>
<keyword evidence="6 8" id="KW-0675">Receptor</keyword>
<feature type="transmembrane region" description="Helical" evidence="9">
    <location>
        <begin position="176"/>
        <end position="200"/>
    </location>
</feature>
<evidence type="ECO:0000256" key="5">
    <source>
        <dbReference type="ARBA" id="ARBA00023136"/>
    </source>
</evidence>
<keyword evidence="5 9" id="KW-0472">Membrane</keyword>
<dbReference type="Proteomes" id="UP000001593">
    <property type="component" value="Unassembled WGS sequence"/>
</dbReference>
<feature type="transmembrane region" description="Helical" evidence="9">
    <location>
        <begin position="234"/>
        <end position="252"/>
    </location>
</feature>
<evidence type="ECO:0000259" key="10">
    <source>
        <dbReference type="PROSITE" id="PS50262"/>
    </source>
</evidence>
<dbReference type="eggNOG" id="KOG3656">
    <property type="taxonomic scope" value="Eukaryota"/>
</dbReference>
<dbReference type="InterPro" id="IPR000276">
    <property type="entry name" value="GPCR_Rhodpsn"/>
</dbReference>
<evidence type="ECO:0000313" key="12">
    <source>
        <dbReference type="Proteomes" id="UP000001593"/>
    </source>
</evidence>
<feature type="transmembrane region" description="Helical" evidence="9">
    <location>
        <begin position="135"/>
        <end position="156"/>
    </location>
</feature>
<feature type="transmembrane region" description="Helical" evidence="9">
    <location>
        <begin position="272"/>
        <end position="294"/>
    </location>
</feature>
<dbReference type="PROSITE" id="PS50262">
    <property type="entry name" value="G_PROTEIN_RECEP_F1_2"/>
    <property type="match status" value="1"/>
</dbReference>
<proteinExistence type="inferred from homology"/>
<evidence type="ECO:0000256" key="8">
    <source>
        <dbReference type="RuleBase" id="RU000688"/>
    </source>
</evidence>
<comment type="subcellular location">
    <subcellularLocation>
        <location evidence="1">Membrane</location>
        <topology evidence="1">Multi-pass membrane protein</topology>
    </subcellularLocation>
</comment>
<keyword evidence="3 9" id="KW-1133">Transmembrane helix</keyword>
<evidence type="ECO:0000256" key="6">
    <source>
        <dbReference type="ARBA" id="ARBA00023170"/>
    </source>
</evidence>
<reference evidence="11 12" key="1">
    <citation type="journal article" date="2007" name="Science">
        <title>Sea anemone genome reveals ancestral eumetazoan gene repertoire and genomic organization.</title>
        <authorList>
            <person name="Putnam N.H."/>
            <person name="Srivastava M."/>
            <person name="Hellsten U."/>
            <person name="Dirks B."/>
            <person name="Chapman J."/>
            <person name="Salamov A."/>
            <person name="Terry A."/>
            <person name="Shapiro H."/>
            <person name="Lindquist E."/>
            <person name="Kapitonov V.V."/>
            <person name="Jurka J."/>
            <person name="Genikhovich G."/>
            <person name="Grigoriev I.V."/>
            <person name="Lucas S.M."/>
            <person name="Steele R.E."/>
            <person name="Finnerty J.R."/>
            <person name="Technau U."/>
            <person name="Martindale M.Q."/>
            <person name="Rokhsar D.S."/>
        </authorList>
    </citation>
    <scope>NUCLEOTIDE SEQUENCE [LARGE SCALE GENOMIC DNA]</scope>
    <source>
        <strain evidence="12">CH2 X CH6</strain>
    </source>
</reference>
<dbReference type="PANTHER" id="PTHR45695">
    <property type="entry name" value="LEUCOKININ RECEPTOR-RELATED"/>
    <property type="match status" value="1"/>
</dbReference>
<dbReference type="KEGG" id="nve:5517615"/>
<dbReference type="OrthoDB" id="5953793at2759"/>
<evidence type="ECO:0000256" key="3">
    <source>
        <dbReference type="ARBA" id="ARBA00022989"/>
    </source>
</evidence>
<evidence type="ECO:0000256" key="2">
    <source>
        <dbReference type="ARBA" id="ARBA00022692"/>
    </source>
</evidence>
<dbReference type="GO" id="GO:0005886">
    <property type="term" value="C:plasma membrane"/>
    <property type="evidence" value="ECO:0000318"/>
    <property type="project" value="GO_Central"/>
</dbReference>
<dbReference type="EMBL" id="DS469534">
    <property type="protein sequence ID" value="EDO45630.1"/>
    <property type="molecule type" value="Genomic_DNA"/>
</dbReference>
<keyword evidence="7 8" id="KW-0807">Transducer</keyword>